<dbReference type="GO" id="GO:0003676">
    <property type="term" value="F:nucleic acid binding"/>
    <property type="evidence" value="ECO:0007669"/>
    <property type="project" value="InterPro"/>
</dbReference>
<dbReference type="Gene3D" id="3.30.160.60">
    <property type="entry name" value="Classic Zinc Finger"/>
    <property type="match status" value="2"/>
</dbReference>
<keyword evidence="4" id="KW-0863">Zinc-finger</keyword>
<comment type="caution">
    <text evidence="9">The sequence shown here is derived from an EMBL/GenBank/DDBJ whole genome shotgun (WGS) entry which is preliminary data.</text>
</comment>
<evidence type="ECO:0000256" key="4">
    <source>
        <dbReference type="ARBA" id="ARBA00022771"/>
    </source>
</evidence>
<evidence type="ECO:0000256" key="2">
    <source>
        <dbReference type="ARBA" id="ARBA00022723"/>
    </source>
</evidence>
<dbReference type="PANTHER" id="PTHR46144">
    <property type="entry name" value="ZINC FINGER PROTEIN 385B-LIKE"/>
    <property type="match status" value="1"/>
</dbReference>
<dbReference type="SMART" id="SM00451">
    <property type="entry name" value="ZnF_U1"/>
    <property type="match status" value="2"/>
</dbReference>
<protein>
    <recommendedName>
        <fullName evidence="8">U1-type domain-containing protein</fullName>
    </recommendedName>
</protein>
<dbReference type="InterPro" id="IPR051868">
    <property type="entry name" value="ZN346_ZMAT4"/>
</dbReference>
<evidence type="ECO:0000256" key="7">
    <source>
        <dbReference type="SAM" id="MobiDB-lite"/>
    </source>
</evidence>
<feature type="compositionally biased region" description="Basic residues" evidence="7">
    <location>
        <begin position="270"/>
        <end position="280"/>
    </location>
</feature>
<feature type="compositionally biased region" description="Polar residues" evidence="7">
    <location>
        <begin position="281"/>
        <end position="301"/>
    </location>
</feature>
<proteinExistence type="predicted"/>
<dbReference type="Pfam" id="PF12874">
    <property type="entry name" value="zf-met"/>
    <property type="match status" value="2"/>
</dbReference>
<comment type="subcellular location">
    <subcellularLocation>
        <location evidence="1">Nucleus</location>
    </subcellularLocation>
</comment>
<reference evidence="9 10" key="1">
    <citation type="journal article" date="2022" name="Nat. Plants">
        <title>Genomes of leafy and leafless Platanthera orchids illuminate the evolution of mycoheterotrophy.</title>
        <authorList>
            <person name="Li M.H."/>
            <person name="Liu K.W."/>
            <person name="Li Z."/>
            <person name="Lu H.C."/>
            <person name="Ye Q.L."/>
            <person name="Zhang D."/>
            <person name="Wang J.Y."/>
            <person name="Li Y.F."/>
            <person name="Zhong Z.M."/>
            <person name="Liu X."/>
            <person name="Yu X."/>
            <person name="Liu D.K."/>
            <person name="Tu X.D."/>
            <person name="Liu B."/>
            <person name="Hao Y."/>
            <person name="Liao X.Y."/>
            <person name="Jiang Y.T."/>
            <person name="Sun W.H."/>
            <person name="Chen J."/>
            <person name="Chen Y.Q."/>
            <person name="Ai Y."/>
            <person name="Zhai J.W."/>
            <person name="Wu S.S."/>
            <person name="Zhou Z."/>
            <person name="Hsiao Y.Y."/>
            <person name="Wu W.L."/>
            <person name="Chen Y.Y."/>
            <person name="Lin Y.F."/>
            <person name="Hsu J.L."/>
            <person name="Li C.Y."/>
            <person name="Wang Z.W."/>
            <person name="Zhao X."/>
            <person name="Zhong W.Y."/>
            <person name="Ma X.K."/>
            <person name="Ma L."/>
            <person name="Huang J."/>
            <person name="Chen G.Z."/>
            <person name="Huang M.Z."/>
            <person name="Huang L."/>
            <person name="Peng D.H."/>
            <person name="Luo Y.B."/>
            <person name="Zou S.Q."/>
            <person name="Chen S.P."/>
            <person name="Lan S."/>
            <person name="Tsai W.C."/>
            <person name="Van de Peer Y."/>
            <person name="Liu Z.J."/>
        </authorList>
    </citation>
    <scope>NUCLEOTIDE SEQUENCE [LARGE SCALE GENOMIC DNA]</scope>
    <source>
        <strain evidence="9">Lor287</strain>
    </source>
</reference>
<feature type="domain" description="U1-type" evidence="8">
    <location>
        <begin position="336"/>
        <end position="370"/>
    </location>
</feature>
<feature type="compositionally biased region" description="Pro residues" evidence="7">
    <location>
        <begin position="11"/>
        <end position="21"/>
    </location>
</feature>
<dbReference type="EMBL" id="JBBWWQ010000010">
    <property type="protein sequence ID" value="KAK8937282.1"/>
    <property type="molecule type" value="Genomic_DNA"/>
</dbReference>
<dbReference type="Proteomes" id="UP001418222">
    <property type="component" value="Unassembled WGS sequence"/>
</dbReference>
<dbReference type="InterPro" id="IPR036236">
    <property type="entry name" value="Znf_C2H2_sf"/>
</dbReference>
<keyword evidence="10" id="KW-1185">Reference proteome</keyword>
<dbReference type="AlphaFoldDB" id="A0AAP0BGC4"/>
<feature type="region of interest" description="Disordered" evidence="7">
    <location>
        <begin position="1"/>
        <end position="68"/>
    </location>
</feature>
<feature type="region of interest" description="Disordered" evidence="7">
    <location>
        <begin position="158"/>
        <end position="192"/>
    </location>
</feature>
<keyword evidence="6" id="KW-0539">Nucleus</keyword>
<evidence type="ECO:0000256" key="6">
    <source>
        <dbReference type="ARBA" id="ARBA00023242"/>
    </source>
</evidence>
<name>A0AAP0BGC4_9ASPA</name>
<evidence type="ECO:0000313" key="9">
    <source>
        <dbReference type="EMBL" id="KAK8937282.1"/>
    </source>
</evidence>
<dbReference type="SUPFAM" id="SSF57667">
    <property type="entry name" value="beta-beta-alpha zinc fingers"/>
    <property type="match status" value="2"/>
</dbReference>
<dbReference type="GO" id="GO:0008270">
    <property type="term" value="F:zinc ion binding"/>
    <property type="evidence" value="ECO:0007669"/>
    <property type="project" value="UniProtKB-KW"/>
</dbReference>
<gene>
    <name evidence="9" type="ORF">KSP39_PZI012111</name>
</gene>
<feature type="domain" description="U1-type" evidence="8">
    <location>
        <begin position="250"/>
        <end position="284"/>
    </location>
</feature>
<feature type="region of interest" description="Disordered" evidence="7">
    <location>
        <begin position="269"/>
        <end position="314"/>
    </location>
</feature>
<keyword evidence="5" id="KW-0862">Zinc</keyword>
<evidence type="ECO:0000259" key="8">
    <source>
        <dbReference type="SMART" id="SM00451"/>
    </source>
</evidence>
<dbReference type="InterPro" id="IPR013087">
    <property type="entry name" value="Znf_C2H2_type"/>
</dbReference>
<evidence type="ECO:0000313" key="10">
    <source>
        <dbReference type="Proteomes" id="UP001418222"/>
    </source>
</evidence>
<dbReference type="GO" id="GO:0005634">
    <property type="term" value="C:nucleus"/>
    <property type="evidence" value="ECO:0007669"/>
    <property type="project" value="UniProtKB-SubCell"/>
</dbReference>
<evidence type="ECO:0000256" key="1">
    <source>
        <dbReference type="ARBA" id="ARBA00004123"/>
    </source>
</evidence>
<keyword evidence="2" id="KW-0479">Metal-binding</keyword>
<keyword evidence="3" id="KW-0677">Repeat</keyword>
<sequence>MYYHGAWSEPQAPPPPPPPPTQTAGDGVRLSHPMPSQIQHYPVPLHHNQQPLPHSPYPPNPSLSHPHCNPIPIQLNPSGNDPYAPHGGYASAGYPCAGEGTSAVAVAVEGVVRYGGEESMKISATEAIPQDGAHTVGYFAAPLNCFLAASVLPHQNSFNSSSQSVLPHQNSFNPSSQSVLPHQNSFNPPIQSVLPHQNSLNPPMPIQSVLPHQNSFNQPIQSVLPHQVALNPPFLKNTKRNVRQKVAKVSQTSHCGVCKLDCNSQDALKSHKQGKKHQKNLQKLQDSITPKPTGSVANTGEEQSKEAKRKSASLLETEDELKTKKTRVLKAGASVGEVRVCTICNVVVNSQKVYECHLAGQKHFAMVEKLKKAVVS</sequence>
<dbReference type="InterPro" id="IPR003604">
    <property type="entry name" value="Matrin/U1-like-C_Znf_C2H2"/>
</dbReference>
<evidence type="ECO:0000256" key="5">
    <source>
        <dbReference type="ARBA" id="ARBA00022833"/>
    </source>
</evidence>
<accession>A0AAP0BGC4</accession>
<organism evidence="9 10">
    <name type="scientific">Platanthera zijinensis</name>
    <dbReference type="NCBI Taxonomy" id="2320716"/>
    <lineage>
        <taxon>Eukaryota</taxon>
        <taxon>Viridiplantae</taxon>
        <taxon>Streptophyta</taxon>
        <taxon>Embryophyta</taxon>
        <taxon>Tracheophyta</taxon>
        <taxon>Spermatophyta</taxon>
        <taxon>Magnoliopsida</taxon>
        <taxon>Liliopsida</taxon>
        <taxon>Asparagales</taxon>
        <taxon>Orchidaceae</taxon>
        <taxon>Orchidoideae</taxon>
        <taxon>Orchideae</taxon>
        <taxon>Orchidinae</taxon>
        <taxon>Platanthera</taxon>
    </lineage>
</organism>
<evidence type="ECO:0000256" key="3">
    <source>
        <dbReference type="ARBA" id="ARBA00022737"/>
    </source>
</evidence>
<dbReference type="PANTHER" id="PTHR46144:SF6">
    <property type="entry name" value="C2H2-TYPE DOMAIN-CONTAINING PROTEIN"/>
    <property type="match status" value="1"/>
</dbReference>